<dbReference type="GO" id="GO:0005886">
    <property type="term" value="C:plasma membrane"/>
    <property type="evidence" value="ECO:0007669"/>
    <property type="project" value="UniProtKB-SubCell"/>
</dbReference>
<dbReference type="GO" id="GO:0008643">
    <property type="term" value="P:carbohydrate transport"/>
    <property type="evidence" value="ECO:0007669"/>
    <property type="project" value="InterPro"/>
</dbReference>
<evidence type="ECO:0000256" key="4">
    <source>
        <dbReference type="ARBA" id="ARBA00022475"/>
    </source>
</evidence>
<organism evidence="13 14">
    <name type="scientific">Callorhinchus milii</name>
    <name type="common">Ghost shark</name>
    <dbReference type="NCBI Taxonomy" id="7868"/>
    <lineage>
        <taxon>Eukaryota</taxon>
        <taxon>Metazoa</taxon>
        <taxon>Chordata</taxon>
        <taxon>Craniata</taxon>
        <taxon>Vertebrata</taxon>
        <taxon>Chondrichthyes</taxon>
        <taxon>Holocephali</taxon>
        <taxon>Chimaeriformes</taxon>
        <taxon>Callorhinchidae</taxon>
        <taxon>Callorhinchus</taxon>
    </lineage>
</organism>
<feature type="transmembrane region" description="Helical" evidence="12">
    <location>
        <begin position="38"/>
        <end position="58"/>
    </location>
</feature>
<accession>A0A4W3H1B8</accession>
<keyword evidence="11" id="KW-0325">Glycoprotein</keyword>
<evidence type="ECO:0000256" key="7">
    <source>
        <dbReference type="ARBA" id="ARBA00022989"/>
    </source>
</evidence>
<dbReference type="STRING" id="7868.ENSCMIP00000008967"/>
<evidence type="ECO:0000256" key="2">
    <source>
        <dbReference type="ARBA" id="ARBA00008335"/>
    </source>
</evidence>
<comment type="similarity">
    <text evidence="2">Belongs to the major facilitator superfamily.</text>
</comment>
<comment type="subcellular location">
    <subcellularLocation>
        <location evidence="1">Cell membrane</location>
        <topology evidence="1">Multi-pass membrane protein</topology>
    </subcellularLocation>
</comment>
<keyword evidence="3" id="KW-0813">Transport</keyword>
<reference evidence="13" key="4">
    <citation type="submission" date="2025-08" db="UniProtKB">
        <authorList>
            <consortium name="Ensembl"/>
        </authorList>
    </citation>
    <scope>IDENTIFICATION</scope>
</reference>
<evidence type="ECO:0000256" key="5">
    <source>
        <dbReference type="ARBA" id="ARBA00022692"/>
    </source>
</evidence>
<keyword evidence="8" id="KW-0445">Lipid transport</keyword>
<reference evidence="13" key="5">
    <citation type="submission" date="2025-09" db="UniProtKB">
        <authorList>
            <consortium name="Ensembl"/>
        </authorList>
    </citation>
    <scope>IDENTIFICATION</scope>
</reference>
<dbReference type="GO" id="GO:0051978">
    <property type="term" value="F:lysophospholipid:sodium symporter activity"/>
    <property type="evidence" value="ECO:0007669"/>
    <property type="project" value="TreeGrafter"/>
</dbReference>
<evidence type="ECO:0000256" key="6">
    <source>
        <dbReference type="ARBA" id="ARBA00022847"/>
    </source>
</evidence>
<evidence type="ECO:0000256" key="10">
    <source>
        <dbReference type="ARBA" id="ARBA00023157"/>
    </source>
</evidence>
<evidence type="ECO:0000256" key="8">
    <source>
        <dbReference type="ARBA" id="ARBA00023055"/>
    </source>
</evidence>
<dbReference type="PANTHER" id="PTHR11328:SF29">
    <property type="entry name" value="SODIUM-DEPENDENT LYSOPHOSPHATIDYLCHOLINE SYMPORTER 1"/>
    <property type="match status" value="1"/>
</dbReference>
<evidence type="ECO:0000256" key="11">
    <source>
        <dbReference type="ARBA" id="ARBA00023180"/>
    </source>
</evidence>
<dbReference type="InParanoid" id="A0A4W3H1B8"/>
<reference evidence="14" key="2">
    <citation type="journal article" date="2007" name="PLoS Biol.">
        <title>Survey sequencing and comparative analysis of the elephant shark (Callorhinchus milii) genome.</title>
        <authorList>
            <person name="Venkatesh B."/>
            <person name="Kirkness E.F."/>
            <person name="Loh Y.H."/>
            <person name="Halpern A.L."/>
            <person name="Lee A.P."/>
            <person name="Johnson J."/>
            <person name="Dandona N."/>
            <person name="Viswanathan L.D."/>
            <person name="Tay A."/>
            <person name="Venter J.C."/>
            <person name="Strausberg R.L."/>
            <person name="Brenner S."/>
        </authorList>
    </citation>
    <scope>NUCLEOTIDE SEQUENCE [LARGE SCALE GENOMIC DNA]</scope>
</reference>
<reference evidence="14" key="3">
    <citation type="journal article" date="2014" name="Nature">
        <title>Elephant shark genome provides unique insights into gnathostome evolution.</title>
        <authorList>
            <consortium name="International Elephant Shark Genome Sequencing Consortium"/>
            <person name="Venkatesh B."/>
            <person name="Lee A.P."/>
            <person name="Ravi V."/>
            <person name="Maurya A.K."/>
            <person name="Lian M.M."/>
            <person name="Swann J.B."/>
            <person name="Ohta Y."/>
            <person name="Flajnik M.F."/>
            <person name="Sutoh Y."/>
            <person name="Kasahara M."/>
            <person name="Hoon S."/>
            <person name="Gangu V."/>
            <person name="Roy S.W."/>
            <person name="Irimia M."/>
            <person name="Korzh V."/>
            <person name="Kondrychyn I."/>
            <person name="Lim Z.W."/>
            <person name="Tay B.H."/>
            <person name="Tohari S."/>
            <person name="Kong K.W."/>
            <person name="Ho S."/>
            <person name="Lorente-Galdos B."/>
            <person name="Quilez J."/>
            <person name="Marques-Bonet T."/>
            <person name="Raney B.J."/>
            <person name="Ingham P.W."/>
            <person name="Tay A."/>
            <person name="Hillier L.W."/>
            <person name="Minx P."/>
            <person name="Boehm T."/>
            <person name="Wilson R.K."/>
            <person name="Brenner S."/>
            <person name="Warren W.C."/>
        </authorList>
    </citation>
    <scope>NUCLEOTIDE SEQUENCE [LARGE SCALE GENOMIC DNA]</scope>
</reference>
<keyword evidence="6" id="KW-0769">Symport</keyword>
<dbReference type="PANTHER" id="PTHR11328">
    <property type="entry name" value="MAJOR FACILITATOR SUPERFAMILY DOMAIN-CONTAINING PROTEIN"/>
    <property type="match status" value="1"/>
</dbReference>
<keyword evidence="9 12" id="KW-0472">Membrane</keyword>
<feature type="transmembrane region" description="Helical" evidence="12">
    <location>
        <begin position="86"/>
        <end position="107"/>
    </location>
</feature>
<keyword evidence="14" id="KW-1185">Reference proteome</keyword>
<dbReference type="GO" id="GO:0140329">
    <property type="term" value="P:lysophospholipid translocation"/>
    <property type="evidence" value="ECO:0007669"/>
    <property type="project" value="TreeGrafter"/>
</dbReference>
<dbReference type="AlphaFoldDB" id="A0A4W3H1B8"/>
<evidence type="ECO:0000256" key="3">
    <source>
        <dbReference type="ARBA" id="ARBA00022448"/>
    </source>
</evidence>
<evidence type="ECO:0000313" key="13">
    <source>
        <dbReference type="Ensembl" id="ENSCMIP00000008967.1"/>
    </source>
</evidence>
<dbReference type="OMA" id="LIDEEMW"/>
<reference evidence="14" key="1">
    <citation type="journal article" date="2006" name="Science">
        <title>Ancient noncoding elements conserved in the human genome.</title>
        <authorList>
            <person name="Venkatesh B."/>
            <person name="Kirkness E.F."/>
            <person name="Loh Y.H."/>
            <person name="Halpern A.L."/>
            <person name="Lee A.P."/>
            <person name="Johnson J."/>
            <person name="Dandona N."/>
            <person name="Viswanathan L.D."/>
            <person name="Tay A."/>
            <person name="Venter J.C."/>
            <person name="Strausberg R.L."/>
            <person name="Brenner S."/>
        </authorList>
    </citation>
    <scope>NUCLEOTIDE SEQUENCE [LARGE SCALE GENOMIC DNA]</scope>
</reference>
<keyword evidence="7 12" id="KW-1133">Transmembrane helix</keyword>
<dbReference type="GO" id="GO:1990379">
    <property type="term" value="P:lipid transport across blood-brain barrier"/>
    <property type="evidence" value="ECO:0007669"/>
    <property type="project" value="TreeGrafter"/>
</dbReference>
<protein>
    <submittedName>
        <fullName evidence="13">Uncharacterized protein</fullName>
    </submittedName>
</protein>
<dbReference type="InterPro" id="IPR039672">
    <property type="entry name" value="MFS_2"/>
</dbReference>
<keyword evidence="4" id="KW-1003">Cell membrane</keyword>
<evidence type="ECO:0000256" key="1">
    <source>
        <dbReference type="ARBA" id="ARBA00004651"/>
    </source>
</evidence>
<name>A0A4W3H1B8_CALMI</name>
<dbReference type="Pfam" id="PF13347">
    <property type="entry name" value="MFS_2"/>
    <property type="match status" value="1"/>
</dbReference>
<dbReference type="Ensembl" id="ENSCMIT00000009216.1">
    <property type="protein sequence ID" value="ENSCMIP00000008967.1"/>
    <property type="gene ID" value="ENSCMIG00000004784.1"/>
</dbReference>
<evidence type="ECO:0000256" key="12">
    <source>
        <dbReference type="SAM" id="Phobius"/>
    </source>
</evidence>
<keyword evidence="5 12" id="KW-0812">Transmembrane</keyword>
<proteinExistence type="inferred from homology"/>
<sequence>GTFLCANWLPCSLTKYTVTTFHSKNPTKHSEICSILEAIFYSFDVFFTMFASGISLRISTPSLDFAGYLTRGCTQPNTVHFTVKMLVAPAPIFLIVIGVILFKPYLIDEEMWMKNRKVPLEDLRDNG</sequence>
<evidence type="ECO:0000313" key="14">
    <source>
        <dbReference type="Proteomes" id="UP000314986"/>
    </source>
</evidence>
<dbReference type="Proteomes" id="UP000314986">
    <property type="component" value="Unassembled WGS sequence"/>
</dbReference>
<dbReference type="GO" id="GO:0015245">
    <property type="term" value="F:fatty acid transmembrane transporter activity"/>
    <property type="evidence" value="ECO:0007669"/>
    <property type="project" value="TreeGrafter"/>
</dbReference>
<keyword evidence="10" id="KW-1015">Disulfide bond</keyword>
<evidence type="ECO:0000256" key="9">
    <source>
        <dbReference type="ARBA" id="ARBA00023136"/>
    </source>
</evidence>